<evidence type="ECO:0000256" key="1">
    <source>
        <dbReference type="SAM" id="MobiDB-lite"/>
    </source>
</evidence>
<dbReference type="HOGENOM" id="CLU_3166370_0_0_9"/>
<evidence type="ECO:0000313" key="2">
    <source>
        <dbReference type="EMBL" id="EDP19065.1"/>
    </source>
</evidence>
<evidence type="ECO:0000313" key="3">
    <source>
        <dbReference type="Proteomes" id="UP000005396"/>
    </source>
</evidence>
<comment type="caution">
    <text evidence="2">The sequence shown here is derived from an EMBL/GenBank/DDBJ whole genome shotgun (WGS) entry which is preliminary data.</text>
</comment>
<accession>A8RHT6</accession>
<gene>
    <name evidence="2" type="ORF">CLOBOL_00501</name>
</gene>
<dbReference type="EMBL" id="ABCC02000009">
    <property type="protein sequence ID" value="EDP19065.1"/>
    <property type="molecule type" value="Genomic_DNA"/>
</dbReference>
<reference evidence="2 3" key="1">
    <citation type="submission" date="2007-08" db="EMBL/GenBank/DDBJ databases">
        <authorList>
            <person name="Fulton L."/>
            <person name="Clifton S."/>
            <person name="Fulton B."/>
            <person name="Xu J."/>
            <person name="Minx P."/>
            <person name="Pepin K.H."/>
            <person name="Johnson M."/>
            <person name="Thiruvilangam P."/>
            <person name="Bhonagiri V."/>
            <person name="Nash W.E."/>
            <person name="Mardis E.R."/>
            <person name="Wilson R.K."/>
        </authorList>
    </citation>
    <scope>NUCLEOTIDE SEQUENCE [LARGE SCALE GENOMIC DNA]</scope>
    <source>
        <strain evidence="3">ATCC BAA-613 / DSM 15670 / CCUG 46953 / JCM 12243 / WAL 16351</strain>
    </source>
</reference>
<organism evidence="2 3">
    <name type="scientific">Enterocloster bolteae (strain ATCC BAA-613 / DSM 15670 / CCUG 46953 / JCM 12243 / WAL 16351)</name>
    <name type="common">Clostridium bolteae</name>
    <dbReference type="NCBI Taxonomy" id="411902"/>
    <lineage>
        <taxon>Bacteria</taxon>
        <taxon>Bacillati</taxon>
        <taxon>Bacillota</taxon>
        <taxon>Clostridia</taxon>
        <taxon>Lachnospirales</taxon>
        <taxon>Lachnospiraceae</taxon>
        <taxon>Enterocloster</taxon>
    </lineage>
</organism>
<sequence length="47" mass="5439">MRLKKQYKILRNVSSRESHWAPGLYEKENRTSGSPSIMLSSCRGAER</sequence>
<reference evidence="2 3" key="2">
    <citation type="submission" date="2007-09" db="EMBL/GenBank/DDBJ databases">
        <title>Draft genome sequence of Clostridium bolteae (ATCC BAA-613).</title>
        <authorList>
            <person name="Sudarsanam P."/>
            <person name="Ley R."/>
            <person name="Guruge J."/>
            <person name="Turnbaugh P.J."/>
            <person name="Mahowald M."/>
            <person name="Liep D."/>
            <person name="Gordon J."/>
        </authorList>
    </citation>
    <scope>NUCLEOTIDE SEQUENCE [LARGE SCALE GENOMIC DNA]</scope>
    <source>
        <strain evidence="3">ATCC BAA-613 / DSM 15670 / CCUG 46953 / JCM 12243 / WAL 16351</strain>
    </source>
</reference>
<dbReference type="Proteomes" id="UP000005396">
    <property type="component" value="Unassembled WGS sequence"/>
</dbReference>
<proteinExistence type="predicted"/>
<dbReference type="AlphaFoldDB" id="A8RHT6"/>
<protein>
    <submittedName>
        <fullName evidence="2">Uncharacterized protein</fullName>
    </submittedName>
</protein>
<dbReference type="PaxDb" id="411902-CLOBOL_00501"/>
<feature type="region of interest" description="Disordered" evidence="1">
    <location>
        <begin position="26"/>
        <end position="47"/>
    </location>
</feature>
<name>A8RHT6_ENTBW</name>